<dbReference type="InterPro" id="IPR036271">
    <property type="entry name" value="Tet_transcr_reg_TetR-rel_C_sf"/>
</dbReference>
<dbReference type="InterPro" id="IPR050624">
    <property type="entry name" value="HTH-type_Tx_Regulator"/>
</dbReference>
<dbReference type="PANTHER" id="PTHR43479:SF11">
    <property type="entry name" value="ACREF_ENVCD OPERON REPRESSOR-RELATED"/>
    <property type="match status" value="1"/>
</dbReference>
<dbReference type="GO" id="GO:0003677">
    <property type="term" value="F:DNA binding"/>
    <property type="evidence" value="ECO:0007669"/>
    <property type="project" value="UniProtKB-UniRule"/>
</dbReference>
<evidence type="ECO:0000259" key="3">
    <source>
        <dbReference type="PROSITE" id="PS50977"/>
    </source>
</evidence>
<dbReference type="InterPro" id="IPR023772">
    <property type="entry name" value="DNA-bd_HTH_TetR-type_CS"/>
</dbReference>
<dbReference type="InterPro" id="IPR009057">
    <property type="entry name" value="Homeodomain-like_sf"/>
</dbReference>
<accession>A0A919YCV7</accession>
<comment type="caution">
    <text evidence="4">The sequence shown here is derived from an EMBL/GenBank/DDBJ whole genome shotgun (WGS) entry which is preliminary data.</text>
</comment>
<feature type="DNA-binding region" description="H-T-H motif" evidence="2">
    <location>
        <begin position="28"/>
        <end position="47"/>
    </location>
</feature>
<dbReference type="SUPFAM" id="SSF46689">
    <property type="entry name" value="Homeodomain-like"/>
    <property type="match status" value="1"/>
</dbReference>
<dbReference type="InterPro" id="IPR001647">
    <property type="entry name" value="HTH_TetR"/>
</dbReference>
<evidence type="ECO:0000256" key="2">
    <source>
        <dbReference type="PROSITE-ProRule" id="PRU00335"/>
    </source>
</evidence>
<dbReference type="RefSeq" id="WP_212979043.1">
    <property type="nucleotide sequence ID" value="NZ_AP025343.1"/>
</dbReference>
<dbReference type="PROSITE" id="PS50977">
    <property type="entry name" value="HTH_TETR_2"/>
    <property type="match status" value="1"/>
</dbReference>
<dbReference type="PANTHER" id="PTHR43479">
    <property type="entry name" value="ACREF/ENVCD OPERON REPRESSOR-RELATED"/>
    <property type="match status" value="1"/>
</dbReference>
<dbReference type="PROSITE" id="PS01081">
    <property type="entry name" value="HTH_TETR_1"/>
    <property type="match status" value="1"/>
</dbReference>
<reference evidence="4 5" key="1">
    <citation type="submission" date="2021-03" db="EMBL/GenBank/DDBJ databases">
        <title>Antimicrobial resistance genes in bacteria isolated from Japanese honey, and their potential for conferring macrolide and lincosamide resistance in the American foulbrood pathogen Paenibacillus larvae.</title>
        <authorList>
            <person name="Okamoto M."/>
            <person name="Kumagai M."/>
            <person name="Kanamori H."/>
            <person name="Takamatsu D."/>
        </authorList>
    </citation>
    <scope>NUCLEOTIDE SEQUENCE [LARGE SCALE GENOMIC DNA]</scope>
    <source>
        <strain evidence="4 5">J34TS1</strain>
    </source>
</reference>
<evidence type="ECO:0000256" key="1">
    <source>
        <dbReference type="ARBA" id="ARBA00023125"/>
    </source>
</evidence>
<dbReference type="SUPFAM" id="SSF48498">
    <property type="entry name" value="Tetracyclin repressor-like, C-terminal domain"/>
    <property type="match status" value="1"/>
</dbReference>
<dbReference type="AlphaFoldDB" id="A0A919YCV7"/>
<feature type="domain" description="HTH tetR-type" evidence="3">
    <location>
        <begin position="5"/>
        <end position="65"/>
    </location>
</feature>
<evidence type="ECO:0000313" key="4">
    <source>
        <dbReference type="EMBL" id="GIO48376.1"/>
    </source>
</evidence>
<proteinExistence type="predicted"/>
<dbReference type="Proteomes" id="UP000682811">
    <property type="component" value="Unassembled WGS sequence"/>
</dbReference>
<evidence type="ECO:0000313" key="5">
    <source>
        <dbReference type="Proteomes" id="UP000682811"/>
    </source>
</evidence>
<keyword evidence="5" id="KW-1185">Reference proteome</keyword>
<dbReference type="Gene3D" id="1.10.357.10">
    <property type="entry name" value="Tetracycline Repressor, domain 2"/>
    <property type="match status" value="1"/>
</dbReference>
<keyword evidence="1 2" id="KW-0238">DNA-binding</keyword>
<gene>
    <name evidence="4" type="ORF">J34TS1_31410</name>
</gene>
<dbReference type="EMBL" id="BORT01000013">
    <property type="protein sequence ID" value="GIO48376.1"/>
    <property type="molecule type" value="Genomic_DNA"/>
</dbReference>
<protein>
    <submittedName>
        <fullName evidence="4">TetR family transcriptional regulator</fullName>
    </submittedName>
</protein>
<name>A0A919YCV7_9BACL</name>
<dbReference type="Pfam" id="PF00440">
    <property type="entry name" value="TetR_N"/>
    <property type="match status" value="1"/>
</dbReference>
<dbReference type="PRINTS" id="PR00455">
    <property type="entry name" value="HTHTETR"/>
</dbReference>
<sequence length="199" mass="23037">MKKRELTSQQLIEAATLLFAHRGIEKTSLAMIAAEVGITKPSIYYHFASKDELVEKVFDYMFSDYHFELYFSVSDFNEQNFAEQLFQGGLRMFPEDEEHLYPIMRLTNEFMLTAGRGGHYGERVIMMQQEFLDGFRQLLQHGAKLGVIEEESVDSRAYLLALVIDNITSYMMMGIKLDYKKIWKEAVNGTFRKGGDPIE</sequence>
<organism evidence="4 5">
    <name type="scientific">Paenibacillus azoreducens</name>
    <dbReference type="NCBI Taxonomy" id="116718"/>
    <lineage>
        <taxon>Bacteria</taxon>
        <taxon>Bacillati</taxon>
        <taxon>Bacillota</taxon>
        <taxon>Bacilli</taxon>
        <taxon>Bacillales</taxon>
        <taxon>Paenibacillaceae</taxon>
        <taxon>Paenibacillus</taxon>
    </lineage>
</organism>